<dbReference type="Proteomes" id="UP001146120">
    <property type="component" value="Unassembled WGS sequence"/>
</dbReference>
<evidence type="ECO:0000313" key="3">
    <source>
        <dbReference type="EMBL" id="DBA04664.1"/>
    </source>
</evidence>
<dbReference type="EMBL" id="DAKRPA010000006">
    <property type="protein sequence ID" value="DBA04664.1"/>
    <property type="molecule type" value="Genomic_DNA"/>
</dbReference>
<feature type="coiled-coil region" evidence="1">
    <location>
        <begin position="243"/>
        <end position="312"/>
    </location>
</feature>
<keyword evidence="4" id="KW-1185">Reference proteome</keyword>
<evidence type="ECO:0000256" key="2">
    <source>
        <dbReference type="SAM" id="MobiDB-lite"/>
    </source>
</evidence>
<feature type="region of interest" description="Disordered" evidence="2">
    <location>
        <begin position="384"/>
        <end position="408"/>
    </location>
</feature>
<accession>A0AAV2ZIY7</accession>
<reference evidence="3" key="2">
    <citation type="journal article" date="2023" name="Microbiol Resour">
        <title>Decontamination and Annotation of the Draft Genome Sequence of the Oomycete Lagenidium giganteum ARSEF 373.</title>
        <authorList>
            <person name="Morgan W.R."/>
            <person name="Tartar A."/>
        </authorList>
    </citation>
    <scope>NUCLEOTIDE SEQUENCE</scope>
    <source>
        <strain evidence="3">ARSEF 373</strain>
    </source>
</reference>
<organism evidence="3 4">
    <name type="scientific">Lagenidium giganteum</name>
    <dbReference type="NCBI Taxonomy" id="4803"/>
    <lineage>
        <taxon>Eukaryota</taxon>
        <taxon>Sar</taxon>
        <taxon>Stramenopiles</taxon>
        <taxon>Oomycota</taxon>
        <taxon>Peronosporomycetes</taxon>
        <taxon>Pythiales</taxon>
        <taxon>Pythiaceae</taxon>
    </lineage>
</organism>
<evidence type="ECO:0000256" key="1">
    <source>
        <dbReference type="SAM" id="Coils"/>
    </source>
</evidence>
<gene>
    <name evidence="3" type="ORF">N0F65_012247</name>
</gene>
<reference evidence="3" key="1">
    <citation type="submission" date="2022-11" db="EMBL/GenBank/DDBJ databases">
        <authorList>
            <person name="Morgan W.R."/>
            <person name="Tartar A."/>
        </authorList>
    </citation>
    <scope>NUCLEOTIDE SEQUENCE</scope>
    <source>
        <strain evidence="3">ARSEF 373</strain>
    </source>
</reference>
<keyword evidence="1" id="KW-0175">Coiled coil</keyword>
<comment type="caution">
    <text evidence="3">The sequence shown here is derived from an EMBL/GenBank/DDBJ whole genome shotgun (WGS) entry which is preliminary data.</text>
</comment>
<evidence type="ECO:0000313" key="4">
    <source>
        <dbReference type="Proteomes" id="UP001146120"/>
    </source>
</evidence>
<dbReference type="AlphaFoldDB" id="A0AAV2ZIY7"/>
<feature type="compositionally biased region" description="Basic and acidic residues" evidence="2">
    <location>
        <begin position="386"/>
        <end position="405"/>
    </location>
</feature>
<sequence length="558" mass="63706">MNEHEDAADGKLDDGWNAIAEALDATDLPPLPPTSDPQRLLRYVLGILPRYAEMEMMSTHLRLYTTTLEQDVEQLKCHIRMLARDVDSEREKRQFMERYAAQVVKERNELLHPKKRSKRESHHVWHSCCKKNDHHTLDLIPSIASFRGEKLQECTTKMIELQDAVQSHEALRRETDLLLKKAQREHDARTSADRRSIEQLEKQVTQRSMLSSSLERKLYELETVLACYNEEKSKEIVPLRDEVEALSRSKEAMESDNLQLRTQVEELEKVQANLMTEKEEQSRSARSLSAQLSSLTEKYTAALSEAESLRSEVDLLRSKDINDITSGYALKIQQLQEQSRARELELMQEVDRLKAEITAQHTNNARHNLLTRATNVDILSCDDSSLEEKESPDDRHEMRLSRSDLSDSLSSFSQDEALSECKSAGRALDDVHLRDGEEFLNWESFLGSSMNGSGRSMRSRTMNDTSIEQCNDTAASVSNLSVENQSTQSAEERSIRDPLKTLSTVNSSDYGESSTLAREISDVLITFSSKRKEQEAKAAKAHQALIQFQSQYTSSKYE</sequence>
<name>A0AAV2ZIY7_9STRA</name>
<proteinExistence type="predicted"/>
<protein>
    <submittedName>
        <fullName evidence="3">Uncharacterized protein</fullName>
    </submittedName>
</protein>